<gene>
    <name evidence="10" type="ORF">ROHU_025697</name>
</gene>
<comment type="subcellular location">
    <subcellularLocation>
        <location evidence="1">Secreted</location>
    </subcellularLocation>
</comment>
<dbReference type="InterPro" id="IPR000772">
    <property type="entry name" value="Ricin_B_lectin"/>
</dbReference>
<feature type="transmembrane region" description="Helical" evidence="8">
    <location>
        <begin position="119"/>
        <end position="138"/>
    </location>
</feature>
<keyword evidence="10" id="KW-0675">Receptor</keyword>
<keyword evidence="5" id="KW-0677">Repeat</keyword>
<organism evidence="10 11">
    <name type="scientific">Labeo rohita</name>
    <name type="common">Indian major carp</name>
    <name type="synonym">Cyprinus rohita</name>
    <dbReference type="NCBI Taxonomy" id="84645"/>
    <lineage>
        <taxon>Eukaryota</taxon>
        <taxon>Metazoa</taxon>
        <taxon>Chordata</taxon>
        <taxon>Craniata</taxon>
        <taxon>Vertebrata</taxon>
        <taxon>Euteleostomi</taxon>
        <taxon>Actinopterygii</taxon>
        <taxon>Neopterygii</taxon>
        <taxon>Teleostei</taxon>
        <taxon>Ostariophysi</taxon>
        <taxon>Cypriniformes</taxon>
        <taxon>Cyprinidae</taxon>
        <taxon>Labeoninae</taxon>
        <taxon>Labeonini</taxon>
        <taxon>Labeo</taxon>
    </lineage>
</organism>
<comment type="similarity">
    <text evidence="2">Belongs to the seminal plasma protein family.</text>
</comment>
<evidence type="ECO:0000256" key="7">
    <source>
        <dbReference type="PROSITE-ProRule" id="PRU00479"/>
    </source>
</evidence>
<dbReference type="InterPro" id="IPR051666">
    <property type="entry name" value="SP_Capacitation_Regulator"/>
</dbReference>
<dbReference type="GO" id="GO:0005576">
    <property type="term" value="C:extracellular region"/>
    <property type="evidence" value="ECO:0007669"/>
    <property type="project" value="UniProtKB-SubCell"/>
</dbReference>
<keyword evidence="11" id="KW-1185">Reference proteome</keyword>
<evidence type="ECO:0000256" key="8">
    <source>
        <dbReference type="SAM" id="Phobius"/>
    </source>
</evidence>
<evidence type="ECO:0000313" key="11">
    <source>
        <dbReference type="Proteomes" id="UP000290572"/>
    </source>
</evidence>
<feature type="disulfide bond" evidence="7">
    <location>
        <begin position="324"/>
        <end position="350"/>
    </location>
</feature>
<dbReference type="STRING" id="84645.A0A498MR17"/>
<evidence type="ECO:0000256" key="6">
    <source>
        <dbReference type="ARBA" id="ARBA00023157"/>
    </source>
</evidence>
<dbReference type="FunFam" id="2.10.10.10:FF:000001">
    <property type="entry name" value="Fibronectin 1a isoform 1"/>
    <property type="match status" value="2"/>
</dbReference>
<feature type="transmembrane region" description="Helical" evidence="8">
    <location>
        <begin position="578"/>
        <end position="602"/>
    </location>
</feature>
<dbReference type="GO" id="GO:0008201">
    <property type="term" value="F:heparin binding"/>
    <property type="evidence" value="ECO:0007669"/>
    <property type="project" value="TreeGrafter"/>
</dbReference>
<dbReference type="PANTHER" id="PTHR22918">
    <property type="entry name" value="SEMINAL PLASMA PROTEIN"/>
    <property type="match status" value="1"/>
</dbReference>
<accession>A0A498MR17</accession>
<sequence>MSSANYARPSSLPRLCVSDAPVPVITVYQQIEDREHVIVMCSFGKRFTESSFQLSVDYEQNYTLKNPACIAHEVCVFNITVRPPVSLICIHEIITFRNESYLQSETYVLDHYDGVSSSYTGFFSFIVVGVVIMTAAVIMTTIRSNAKVFDQEEGVSTFYICYSSFVAVGLFIMTAAVIVTNIRSRTKAPTTSSSLCRYWYNRLCNWATDSDTSSFLIYDEDHNKCMHAVNATVIQAPCDASSKAQHFKWISSSQIISLSFILCLGVENIKEQGHPLHLNYGPDENDVMLWTSVWTRWLIYGTKENLCSRGYQEIYTGNSSEKPCHFPFKYRGKWYADCTVDGRTDGHLWCSTEKDYDTEGKWGFCPLKNSDNSSFLIYDEDHNKCMHAVNATVVQAAPCNVSSKAQHFKWISSSQIISLSFILCLGVENIKERVKIILLPCNDSSPVQTWECKHKNLFDLKGHPLHLKYGPDENDVMLWTSVWTRWLIYGTKENLCSLGYQEIYTEGGNSLEKPCHFPFKYRGKWYADCTVDGRTDGQLWCSTEKDYDTEGKWGFCPLKNFVAGPHCSDHHDGGVSSFYIGFFSFIVVGLFIMIVAVIMATIKSKAKGFLTDY</sequence>
<evidence type="ECO:0000256" key="3">
    <source>
        <dbReference type="ARBA" id="ARBA00022525"/>
    </source>
</evidence>
<dbReference type="Pfam" id="PF00040">
    <property type="entry name" value="fn2"/>
    <property type="match status" value="2"/>
</dbReference>
<evidence type="ECO:0000313" key="10">
    <source>
        <dbReference type="EMBL" id="RXN19495.1"/>
    </source>
</evidence>
<protein>
    <submittedName>
        <fullName evidence="10">Macrophage mannose receptor 1</fullName>
    </submittedName>
</protein>
<keyword evidence="8" id="KW-1133">Transmembrane helix</keyword>
<dbReference type="InterPro" id="IPR000562">
    <property type="entry name" value="FN_type2_dom"/>
</dbReference>
<dbReference type="SUPFAM" id="SSF50370">
    <property type="entry name" value="Ricin B-like lectins"/>
    <property type="match status" value="2"/>
</dbReference>
<keyword evidence="4" id="KW-0732">Signal</keyword>
<proteinExistence type="inferred from homology"/>
<dbReference type="PROSITE" id="PS50231">
    <property type="entry name" value="RICIN_B_LECTIN"/>
    <property type="match status" value="1"/>
</dbReference>
<dbReference type="Gene3D" id="2.80.10.50">
    <property type="match status" value="3"/>
</dbReference>
<keyword evidence="8" id="KW-0812">Transmembrane</keyword>
<dbReference type="GO" id="GO:0009986">
    <property type="term" value="C:cell surface"/>
    <property type="evidence" value="ECO:0007669"/>
    <property type="project" value="TreeGrafter"/>
</dbReference>
<evidence type="ECO:0000256" key="1">
    <source>
        <dbReference type="ARBA" id="ARBA00004613"/>
    </source>
</evidence>
<evidence type="ECO:0000259" key="9">
    <source>
        <dbReference type="PROSITE" id="PS51092"/>
    </source>
</evidence>
<dbReference type="Proteomes" id="UP000290572">
    <property type="component" value="Unassembled WGS sequence"/>
</dbReference>
<dbReference type="InterPro" id="IPR013806">
    <property type="entry name" value="Kringle-like"/>
</dbReference>
<dbReference type="PRINTS" id="PR00013">
    <property type="entry name" value="FNTYPEII"/>
</dbReference>
<dbReference type="SUPFAM" id="SSF57440">
    <property type="entry name" value="Kringle-like"/>
    <property type="match status" value="2"/>
</dbReference>
<dbReference type="Gene3D" id="2.10.10.10">
    <property type="entry name" value="Fibronectin, type II, collagen-binding"/>
    <property type="match status" value="2"/>
</dbReference>
<feature type="domain" description="Fibronectin type-II" evidence="9">
    <location>
        <begin position="510"/>
        <end position="558"/>
    </location>
</feature>
<dbReference type="EMBL" id="QBIY01012665">
    <property type="protein sequence ID" value="RXN19495.1"/>
    <property type="molecule type" value="Genomic_DNA"/>
</dbReference>
<name>A0A498MR17_LABRO</name>
<dbReference type="SMART" id="SM00059">
    <property type="entry name" value="FN2"/>
    <property type="match status" value="2"/>
</dbReference>
<dbReference type="PROSITE" id="PS51092">
    <property type="entry name" value="FN2_2"/>
    <property type="match status" value="2"/>
</dbReference>
<evidence type="ECO:0000256" key="2">
    <source>
        <dbReference type="ARBA" id="ARBA00010011"/>
    </source>
</evidence>
<keyword evidence="6 7" id="KW-1015">Disulfide bond</keyword>
<evidence type="ECO:0000256" key="4">
    <source>
        <dbReference type="ARBA" id="ARBA00022729"/>
    </source>
</evidence>
<feature type="disulfide bond" evidence="7">
    <location>
        <begin position="338"/>
        <end position="365"/>
    </location>
</feature>
<dbReference type="PANTHER" id="PTHR22918:SF1">
    <property type="entry name" value="FIBRONECTIN TYPE-II DOMAIN-CONTAINING PROTEIN"/>
    <property type="match status" value="1"/>
</dbReference>
<dbReference type="FunFam" id="2.80.10.50:FF:000032">
    <property type="entry name" value="macrophage mannose receptor 1"/>
    <property type="match status" value="1"/>
</dbReference>
<keyword evidence="3" id="KW-0964">Secreted</keyword>
<dbReference type="CDD" id="cd00062">
    <property type="entry name" value="FN2"/>
    <property type="match status" value="2"/>
</dbReference>
<dbReference type="AlphaFoldDB" id="A0A498MR17"/>
<feature type="disulfide bond" evidence="7">
    <location>
        <begin position="529"/>
        <end position="556"/>
    </location>
</feature>
<dbReference type="InterPro" id="IPR035992">
    <property type="entry name" value="Ricin_B-like_lectins"/>
</dbReference>
<dbReference type="InterPro" id="IPR036943">
    <property type="entry name" value="FN_type2_sf"/>
</dbReference>
<comment type="caution">
    <text evidence="10">The sequence shown here is derived from an EMBL/GenBank/DDBJ whole genome shotgun (WGS) entry which is preliminary data.</text>
</comment>
<dbReference type="PROSITE" id="PS00023">
    <property type="entry name" value="FN2_1"/>
    <property type="match status" value="2"/>
</dbReference>
<keyword evidence="8" id="KW-0472">Membrane</keyword>
<reference evidence="10 11" key="1">
    <citation type="submission" date="2018-03" db="EMBL/GenBank/DDBJ databases">
        <title>Draft genome sequence of Rohu Carp (Labeo rohita).</title>
        <authorList>
            <person name="Das P."/>
            <person name="Kushwaha B."/>
            <person name="Joshi C.G."/>
            <person name="Kumar D."/>
            <person name="Nagpure N.S."/>
            <person name="Sahoo L."/>
            <person name="Das S.P."/>
            <person name="Bit A."/>
            <person name="Patnaik S."/>
            <person name="Meher P.K."/>
            <person name="Jayasankar P."/>
            <person name="Koringa P.G."/>
            <person name="Patel N.V."/>
            <person name="Hinsu A.T."/>
            <person name="Kumar R."/>
            <person name="Pandey M."/>
            <person name="Agarwal S."/>
            <person name="Srivastava S."/>
            <person name="Singh M."/>
            <person name="Iquebal M.A."/>
            <person name="Jaiswal S."/>
            <person name="Angadi U.B."/>
            <person name="Kumar N."/>
            <person name="Raza M."/>
            <person name="Shah T.M."/>
            <person name="Rai A."/>
            <person name="Jena J.K."/>
        </authorList>
    </citation>
    <scope>NUCLEOTIDE SEQUENCE [LARGE SCALE GENOMIC DNA]</scope>
    <source>
        <strain evidence="10">DASCIFA01</strain>
        <tissue evidence="10">Testis</tissue>
    </source>
</reference>
<feature type="transmembrane region" description="Helical" evidence="8">
    <location>
        <begin position="159"/>
        <end position="179"/>
    </location>
</feature>
<feature type="domain" description="Fibronectin type-II" evidence="9">
    <location>
        <begin position="319"/>
        <end position="367"/>
    </location>
</feature>
<dbReference type="Pfam" id="PF24562">
    <property type="entry name" value="CysR_MRC2_N"/>
    <property type="match status" value="2"/>
</dbReference>
<dbReference type="CDD" id="cd23407">
    <property type="entry name" value="beta-trefoil_Ricin_MRC1"/>
    <property type="match status" value="1"/>
</dbReference>
<evidence type="ECO:0000256" key="5">
    <source>
        <dbReference type="ARBA" id="ARBA00022737"/>
    </source>
</evidence>
<feature type="disulfide bond" evidence="7">
    <location>
        <begin position="515"/>
        <end position="541"/>
    </location>
</feature>